<evidence type="ECO:0000256" key="1">
    <source>
        <dbReference type="SAM" id="MobiDB-lite"/>
    </source>
</evidence>
<sequence length="368" mass="41049">MESLPSSPASTVPSVLESNEVEERQSRNDGNSNASYGEEQFESESEHPASDSLNSSSSGNYASDEFEVDEHDQEAVGTIERKALGGGVDDDQVYSEDNEYADESFEDEREDVTGFDNQTETHDVERQQDAENQELDIDEVVQLMPTVGQDLDPHVGTWCSKKIRELRVASSQSETRRSRRRNTRSNVDRIPTAVVENLIHRANNARPSGRAHEKPGNSWLRYHQQLKVPASLMQRVQTRLWMAKTSYTESTKESTPESLSTSLRSVAATFCSVKRDDLLGQLATMKLSKSAEKWVAPDSGGLSLGTLEFVHNMTAKQREICAANAWTDDSEGRMLHRVTMATRLQLEDSIALRNQAQAVLGRLPTKLS</sequence>
<dbReference type="AlphaFoldDB" id="A0A0W8DF97"/>
<feature type="compositionally biased region" description="Low complexity" evidence="1">
    <location>
        <begin position="50"/>
        <end position="63"/>
    </location>
</feature>
<proteinExistence type="predicted"/>
<protein>
    <submittedName>
        <fullName evidence="2">Uncharacterized protein</fullName>
    </submittedName>
</protein>
<evidence type="ECO:0000313" key="2">
    <source>
        <dbReference type="EMBL" id="KUF95024.1"/>
    </source>
</evidence>
<gene>
    <name evidence="2" type="ORF">AM587_10014178</name>
</gene>
<comment type="caution">
    <text evidence="2">The sequence shown here is derived from an EMBL/GenBank/DDBJ whole genome shotgun (WGS) entry which is preliminary data.</text>
</comment>
<accession>A0A0W8DF97</accession>
<reference evidence="2 3" key="1">
    <citation type="submission" date="2015-11" db="EMBL/GenBank/DDBJ databases">
        <title>Genomes and virulence difference between two physiological races of Phytophthora nicotianae.</title>
        <authorList>
            <person name="Liu H."/>
            <person name="Ma X."/>
            <person name="Yu H."/>
            <person name="Fang D."/>
            <person name="Li Y."/>
            <person name="Wang X."/>
            <person name="Wang W."/>
            <person name="Dong Y."/>
            <person name="Xiao B."/>
        </authorList>
    </citation>
    <scope>NUCLEOTIDE SEQUENCE [LARGE SCALE GENOMIC DNA]</scope>
    <source>
        <strain evidence="3">race 0</strain>
    </source>
</reference>
<feature type="region of interest" description="Disordered" evidence="1">
    <location>
        <begin position="1"/>
        <end position="112"/>
    </location>
</feature>
<dbReference type="OrthoDB" id="117784at2759"/>
<name>A0A0W8DF97_PHYNI</name>
<dbReference type="Proteomes" id="UP000052943">
    <property type="component" value="Unassembled WGS sequence"/>
</dbReference>
<organism evidence="2 3">
    <name type="scientific">Phytophthora nicotianae</name>
    <name type="common">Potato buckeye rot agent</name>
    <name type="synonym">Phytophthora parasitica</name>
    <dbReference type="NCBI Taxonomy" id="4792"/>
    <lineage>
        <taxon>Eukaryota</taxon>
        <taxon>Sar</taxon>
        <taxon>Stramenopiles</taxon>
        <taxon>Oomycota</taxon>
        <taxon>Peronosporomycetes</taxon>
        <taxon>Peronosporales</taxon>
        <taxon>Peronosporaceae</taxon>
        <taxon>Phytophthora</taxon>
    </lineage>
</organism>
<dbReference type="EMBL" id="LNFO01001113">
    <property type="protein sequence ID" value="KUF95024.1"/>
    <property type="molecule type" value="Genomic_DNA"/>
</dbReference>
<evidence type="ECO:0000313" key="3">
    <source>
        <dbReference type="Proteomes" id="UP000052943"/>
    </source>
</evidence>
<feature type="compositionally biased region" description="Acidic residues" evidence="1">
    <location>
        <begin position="88"/>
        <end position="110"/>
    </location>
</feature>
<feature type="compositionally biased region" description="Polar residues" evidence="1">
    <location>
        <begin position="1"/>
        <end position="17"/>
    </location>
</feature>
<feature type="region of interest" description="Disordered" evidence="1">
    <location>
        <begin position="169"/>
        <end position="189"/>
    </location>
</feature>